<feature type="transmembrane region" description="Helical" evidence="8">
    <location>
        <begin position="6"/>
        <end position="27"/>
    </location>
</feature>
<dbReference type="Gene3D" id="2.10.109.10">
    <property type="entry name" value="Umud Fragment, subunit A"/>
    <property type="match status" value="1"/>
</dbReference>
<dbReference type="PANTHER" id="PTHR12383">
    <property type="entry name" value="PROTEASE FAMILY S26 MITOCHONDRIAL INNER MEMBRANE PROTEASE-RELATED"/>
    <property type="match status" value="1"/>
</dbReference>
<protein>
    <recommendedName>
        <fullName evidence="9">Peptidase S26 domain-containing protein</fullName>
    </recommendedName>
</protein>
<dbReference type="InterPro" id="IPR019758">
    <property type="entry name" value="Pept_S26A_signal_pept_1_CS"/>
</dbReference>
<dbReference type="GO" id="GO:0006627">
    <property type="term" value="P:protein processing involved in protein targeting to mitochondrion"/>
    <property type="evidence" value="ECO:0007669"/>
    <property type="project" value="TreeGrafter"/>
</dbReference>
<feature type="active site" evidence="7">
    <location>
        <position position="41"/>
    </location>
</feature>
<dbReference type="EMBL" id="MPUH01000385">
    <property type="protein sequence ID" value="OMJ81326.1"/>
    <property type="molecule type" value="Genomic_DNA"/>
</dbReference>
<evidence type="ECO:0000313" key="10">
    <source>
        <dbReference type="EMBL" id="OMJ81326.1"/>
    </source>
</evidence>
<dbReference type="InterPro" id="IPR052064">
    <property type="entry name" value="Mito_IMP1_subunit"/>
</dbReference>
<dbReference type="InterPro" id="IPR036286">
    <property type="entry name" value="LexA/Signal_pep-like_sf"/>
</dbReference>
<keyword evidence="2" id="KW-0999">Mitochondrion inner membrane</keyword>
<dbReference type="Pfam" id="PF10502">
    <property type="entry name" value="Peptidase_S26"/>
    <property type="match status" value="2"/>
</dbReference>
<dbReference type="SUPFAM" id="SSF51306">
    <property type="entry name" value="LexA/Signal peptidase"/>
    <property type="match status" value="1"/>
</dbReference>
<evidence type="ECO:0000313" key="11">
    <source>
        <dbReference type="Proteomes" id="UP000187209"/>
    </source>
</evidence>
<keyword evidence="4" id="KW-0496">Mitochondrion</keyword>
<evidence type="ECO:0000259" key="9">
    <source>
        <dbReference type="Pfam" id="PF10502"/>
    </source>
</evidence>
<feature type="domain" description="Peptidase S26" evidence="9">
    <location>
        <begin position="104"/>
        <end position="142"/>
    </location>
</feature>
<dbReference type="CDD" id="cd06530">
    <property type="entry name" value="S26_SPase_I"/>
    <property type="match status" value="1"/>
</dbReference>
<dbReference type="PROSITE" id="PS00761">
    <property type="entry name" value="SPASE_I_3"/>
    <property type="match status" value="1"/>
</dbReference>
<evidence type="ECO:0000256" key="1">
    <source>
        <dbReference type="ARBA" id="ARBA00004273"/>
    </source>
</evidence>
<organism evidence="10 11">
    <name type="scientific">Stentor coeruleus</name>
    <dbReference type="NCBI Taxonomy" id="5963"/>
    <lineage>
        <taxon>Eukaryota</taxon>
        <taxon>Sar</taxon>
        <taxon>Alveolata</taxon>
        <taxon>Ciliophora</taxon>
        <taxon>Postciliodesmatophora</taxon>
        <taxon>Heterotrichea</taxon>
        <taxon>Heterotrichida</taxon>
        <taxon>Stentoridae</taxon>
        <taxon>Stentor</taxon>
    </lineage>
</organism>
<dbReference type="OrthoDB" id="308440at2759"/>
<name>A0A1R2BX46_9CILI</name>
<dbReference type="GO" id="GO:0006465">
    <property type="term" value="P:signal peptide processing"/>
    <property type="evidence" value="ECO:0007669"/>
    <property type="project" value="InterPro"/>
</dbReference>
<comment type="subcellular location">
    <subcellularLocation>
        <location evidence="1">Mitochondrion inner membrane</location>
    </subcellularLocation>
</comment>
<evidence type="ECO:0000256" key="2">
    <source>
        <dbReference type="ARBA" id="ARBA00022792"/>
    </source>
</evidence>
<gene>
    <name evidence="10" type="ORF">SteCoe_18249</name>
</gene>
<dbReference type="InterPro" id="IPR000223">
    <property type="entry name" value="Pept_S26A_signal_pept_1"/>
</dbReference>
<dbReference type="Proteomes" id="UP000187209">
    <property type="component" value="Unassembled WGS sequence"/>
</dbReference>
<keyword evidence="5 8" id="KW-0472">Membrane</keyword>
<sequence length="149" mass="17160">MKYTIINLSAFKTTLFVLNFLAIYRALQIYFYDFRTAIGPSMIPTIRQAGDLLLIDKFTPHIWGYKINDIVLAKSPMKLNNLLCKRIIGVAGDVVINEDIEYLIPEGHVWIEGDNKSQSFDSRNFGPIPLPLLDGRIIMKLWNWPEVFI</sequence>
<evidence type="ECO:0000256" key="6">
    <source>
        <dbReference type="ARBA" id="ARBA00038445"/>
    </source>
</evidence>
<feature type="domain" description="Peptidase S26" evidence="9">
    <location>
        <begin position="15"/>
        <end position="96"/>
    </location>
</feature>
<keyword evidence="3" id="KW-0378">Hydrolase</keyword>
<accession>A0A1R2BX46</accession>
<dbReference type="GO" id="GO:0004252">
    <property type="term" value="F:serine-type endopeptidase activity"/>
    <property type="evidence" value="ECO:0007669"/>
    <property type="project" value="InterPro"/>
</dbReference>
<dbReference type="InterPro" id="IPR019533">
    <property type="entry name" value="Peptidase_S26"/>
</dbReference>
<evidence type="ECO:0000256" key="3">
    <source>
        <dbReference type="ARBA" id="ARBA00022801"/>
    </source>
</evidence>
<evidence type="ECO:0000256" key="7">
    <source>
        <dbReference type="PIRSR" id="PIRSR600223-1"/>
    </source>
</evidence>
<keyword evidence="8" id="KW-1133">Transmembrane helix</keyword>
<comment type="similarity">
    <text evidence="6">Belongs to the peptidase S26 family. IMP1 subfamily.</text>
</comment>
<dbReference type="PANTHER" id="PTHR12383:SF16">
    <property type="entry name" value="MITOCHONDRIAL INNER MEMBRANE PROTEASE SUBUNIT 1"/>
    <property type="match status" value="1"/>
</dbReference>
<dbReference type="PRINTS" id="PR00727">
    <property type="entry name" value="LEADERPTASE"/>
</dbReference>
<evidence type="ECO:0000256" key="4">
    <source>
        <dbReference type="ARBA" id="ARBA00023128"/>
    </source>
</evidence>
<feature type="active site" evidence="7">
    <location>
        <position position="85"/>
    </location>
</feature>
<dbReference type="AlphaFoldDB" id="A0A1R2BX46"/>
<evidence type="ECO:0000256" key="5">
    <source>
        <dbReference type="ARBA" id="ARBA00023136"/>
    </source>
</evidence>
<evidence type="ECO:0000256" key="8">
    <source>
        <dbReference type="SAM" id="Phobius"/>
    </source>
</evidence>
<keyword evidence="8" id="KW-0812">Transmembrane</keyword>
<reference evidence="10 11" key="1">
    <citation type="submission" date="2016-11" db="EMBL/GenBank/DDBJ databases">
        <title>The macronuclear genome of Stentor coeruleus: a giant cell with tiny introns.</title>
        <authorList>
            <person name="Slabodnick M."/>
            <person name="Ruby J.G."/>
            <person name="Reiff S.B."/>
            <person name="Swart E.C."/>
            <person name="Gosai S."/>
            <person name="Prabakaran S."/>
            <person name="Witkowska E."/>
            <person name="Larue G.E."/>
            <person name="Fisher S."/>
            <person name="Freeman R.M."/>
            <person name="Gunawardena J."/>
            <person name="Chu W."/>
            <person name="Stover N.A."/>
            <person name="Gregory B.D."/>
            <person name="Nowacki M."/>
            <person name="Derisi J."/>
            <person name="Roy S.W."/>
            <person name="Marshall W.F."/>
            <person name="Sood P."/>
        </authorList>
    </citation>
    <scope>NUCLEOTIDE SEQUENCE [LARGE SCALE GENOMIC DNA]</scope>
    <source>
        <strain evidence="10">WM001</strain>
    </source>
</reference>
<keyword evidence="11" id="KW-1185">Reference proteome</keyword>
<proteinExistence type="inferred from homology"/>
<dbReference type="GO" id="GO:0042720">
    <property type="term" value="C:mitochondrial inner membrane peptidase complex"/>
    <property type="evidence" value="ECO:0007669"/>
    <property type="project" value="TreeGrafter"/>
</dbReference>
<comment type="caution">
    <text evidence="10">The sequence shown here is derived from an EMBL/GenBank/DDBJ whole genome shotgun (WGS) entry which is preliminary data.</text>
</comment>